<dbReference type="GO" id="GO:0045944">
    <property type="term" value="P:positive regulation of transcription by RNA polymerase II"/>
    <property type="evidence" value="ECO:0007669"/>
    <property type="project" value="TreeGrafter"/>
</dbReference>
<feature type="region of interest" description="Disordered" evidence="3">
    <location>
        <begin position="146"/>
        <end position="273"/>
    </location>
</feature>
<dbReference type="PANTHER" id="PTHR35144">
    <property type="entry name" value="MEIOSIS-SPECIFIC TRANSCRIPTION FACTOR NDT80"/>
    <property type="match status" value="1"/>
</dbReference>
<feature type="compositionally biased region" description="Low complexity" evidence="3">
    <location>
        <begin position="647"/>
        <end position="663"/>
    </location>
</feature>
<feature type="compositionally biased region" description="Acidic residues" evidence="3">
    <location>
        <begin position="629"/>
        <end position="644"/>
    </location>
</feature>
<feature type="region of interest" description="Disordered" evidence="3">
    <location>
        <begin position="908"/>
        <end position="1028"/>
    </location>
</feature>
<feature type="compositionally biased region" description="Polar residues" evidence="3">
    <location>
        <begin position="412"/>
        <end position="422"/>
    </location>
</feature>
<evidence type="ECO:0000256" key="3">
    <source>
        <dbReference type="SAM" id="MobiDB-lite"/>
    </source>
</evidence>
<feature type="compositionally biased region" description="Polar residues" evidence="3">
    <location>
        <begin position="1014"/>
        <end position="1028"/>
    </location>
</feature>
<feature type="compositionally biased region" description="Basic residues" evidence="3">
    <location>
        <begin position="200"/>
        <end position="210"/>
    </location>
</feature>
<proteinExistence type="predicted"/>
<accession>A0A1K0G3W7</accession>
<feature type="compositionally biased region" description="Low complexity" evidence="3">
    <location>
        <begin position="38"/>
        <end position="78"/>
    </location>
</feature>
<feature type="compositionally biased region" description="Low complexity" evidence="3">
    <location>
        <begin position="106"/>
        <end position="116"/>
    </location>
</feature>
<feature type="compositionally biased region" description="Basic residues" evidence="3">
    <location>
        <begin position="933"/>
        <end position="942"/>
    </location>
</feature>
<feature type="region of interest" description="Disordered" evidence="3">
    <location>
        <begin position="412"/>
        <end position="441"/>
    </location>
</feature>
<dbReference type="InterPro" id="IPR008967">
    <property type="entry name" value="p53-like_TF_DNA-bd_sf"/>
</dbReference>
<feature type="domain" description="NDT80" evidence="4">
    <location>
        <begin position="648"/>
        <end position="916"/>
    </location>
</feature>
<feature type="DNA-binding region" description="NDT80" evidence="2">
    <location>
        <begin position="648"/>
        <end position="916"/>
    </location>
</feature>
<dbReference type="OrthoDB" id="2288358at2759"/>
<feature type="region of interest" description="Disordered" evidence="3">
    <location>
        <begin position="810"/>
        <end position="846"/>
    </location>
</feature>
<feature type="compositionally biased region" description="Basic and acidic residues" evidence="3">
    <location>
        <begin position="248"/>
        <end position="259"/>
    </location>
</feature>
<dbReference type="GO" id="GO:0003677">
    <property type="term" value="F:DNA binding"/>
    <property type="evidence" value="ECO:0007669"/>
    <property type="project" value="UniProtKB-KW"/>
</dbReference>
<protein>
    <recommendedName>
        <fullName evidence="4">NDT80 domain-containing protein</fullName>
    </recommendedName>
</protein>
<dbReference type="AlphaFoldDB" id="A0A1K0G3W7"/>
<dbReference type="EMBL" id="LT558122">
    <property type="protein sequence ID" value="SAM82124.1"/>
    <property type="molecule type" value="Genomic_DNA"/>
</dbReference>
<feature type="compositionally biased region" description="Low complexity" evidence="3">
    <location>
        <begin position="227"/>
        <end position="247"/>
    </location>
</feature>
<dbReference type="InterPro" id="IPR024061">
    <property type="entry name" value="NDT80_DNA-bd_dom"/>
</dbReference>
<feature type="region of interest" description="Disordered" evidence="3">
    <location>
        <begin position="350"/>
        <end position="370"/>
    </location>
</feature>
<evidence type="ECO:0000259" key="4">
    <source>
        <dbReference type="PROSITE" id="PS51517"/>
    </source>
</evidence>
<feature type="compositionally biased region" description="Low complexity" evidence="3">
    <location>
        <begin position="21"/>
        <end position="30"/>
    </location>
</feature>
<feature type="compositionally biased region" description="Polar residues" evidence="3">
    <location>
        <begin position="834"/>
        <end position="846"/>
    </location>
</feature>
<dbReference type="GO" id="GO:0000228">
    <property type="term" value="C:nuclear chromosome"/>
    <property type="evidence" value="ECO:0007669"/>
    <property type="project" value="TreeGrafter"/>
</dbReference>
<dbReference type="GO" id="GO:0051321">
    <property type="term" value="P:meiotic cell cycle"/>
    <property type="evidence" value="ECO:0007669"/>
    <property type="project" value="TreeGrafter"/>
</dbReference>
<dbReference type="Pfam" id="PF05224">
    <property type="entry name" value="NDT80_PhoG"/>
    <property type="match status" value="1"/>
</dbReference>
<dbReference type="InterPro" id="IPR037141">
    <property type="entry name" value="NDT80_DNA-bd_dom_sf"/>
</dbReference>
<feature type="compositionally biased region" description="Low complexity" evidence="3">
    <location>
        <begin position="990"/>
        <end position="1000"/>
    </location>
</feature>
<dbReference type="PANTHER" id="PTHR35144:SF2">
    <property type="entry name" value="MEIOSIS-SPECIFIC TRANSCRIPTION FACTOR NDT80"/>
    <property type="match status" value="1"/>
</dbReference>
<evidence type="ECO:0000256" key="1">
    <source>
        <dbReference type="ARBA" id="ARBA00023125"/>
    </source>
</evidence>
<feature type="compositionally biased region" description="Polar residues" evidence="3">
    <location>
        <begin position="183"/>
        <end position="199"/>
    </location>
</feature>
<dbReference type="Proteomes" id="UP000179920">
    <property type="component" value="Chromosome VI"/>
</dbReference>
<dbReference type="PROSITE" id="PS51517">
    <property type="entry name" value="NDT80"/>
    <property type="match status" value="1"/>
</dbReference>
<dbReference type="Gene3D" id="2.60.40.1390">
    <property type="entry name" value="NDT80 DNA-binding domain"/>
    <property type="match status" value="1"/>
</dbReference>
<evidence type="ECO:0000313" key="5">
    <source>
        <dbReference type="EMBL" id="SAM82124.1"/>
    </source>
</evidence>
<reference evidence="6" key="1">
    <citation type="submission" date="2016-04" db="EMBL/GenBank/DDBJ databases">
        <authorList>
            <person name="Guldener U."/>
            <person name="Guldener U."/>
        </authorList>
    </citation>
    <scope>NUCLEOTIDE SEQUENCE [LARGE SCALE GENOMIC DNA]</scope>
    <source>
        <strain evidence="6">UB2112</strain>
    </source>
</reference>
<organism evidence="5 6">
    <name type="scientific">Ustilago bromivora</name>
    <dbReference type="NCBI Taxonomy" id="307758"/>
    <lineage>
        <taxon>Eukaryota</taxon>
        <taxon>Fungi</taxon>
        <taxon>Dikarya</taxon>
        <taxon>Basidiomycota</taxon>
        <taxon>Ustilaginomycotina</taxon>
        <taxon>Ustilaginomycetes</taxon>
        <taxon>Ustilaginales</taxon>
        <taxon>Ustilaginaceae</taxon>
        <taxon>Ustilago</taxon>
    </lineage>
</organism>
<sequence length="1028" mass="111842">MGSSNSVASWYKEETFPVQRSSPPSLAHPHPQSPPPSSTSASELPTITTNTSTAYTAATFTTTTTATTTTSTTTSTSTDGDHPSTRHTPFSHRPFPHVTPTHKRSSLITPPSSSRSTVFTLPTVIPTTTAGLEQYDWRPILLTPPPTVKRGDSRTLSYTPVEAGRDTPTLSKRKTPPKCTFDNRPNCNNAWPQSPTLSTKRARKHSHRNPSHASLRVAVKRTGDKLSSGTMASSSSSQVPLHSSAPSKDSKIDSHHVDSMEPTPSSVDTHRMLPPFKPRALTLDGIDRPNLPPMLGYHPTPHVIGHGHGSGHRHSRSMLGPIRASPSRSFSSFRNGPEYRSNPYFVSTPGRRYIDHTRSTPSLSPKPTREGGYFDNWTAVHSSSSSTPWTPTSSVRSTSSGVYQHHHDVFASSHTPSRSSLATPPLHLDHSSPNGSLTRKSDSIELPALPGVFEAALPNNLSFHHHHQQQHPACVHNNALGLYMDSAPFPPELLRLDLGHRAHQSQGGRGGSWIPRSEADGYFGPSALTRHSPIRSRPSYALTHSPAPMSDFSPQMPSPISVEDALPKLSLGHRHGLDSNMSLPALLRPIPTVPSQSLPLQRMTERADGDRLYKMPVLRSMSPFADMSSDSDDEEEEEEEEAEQDQSKTASSSLTTLSDSHGSAASGSKAEQKRVVLPEEGCTGEIFRKIKTQLPITLKQGSGSDAKEEHLFCKLDSTTHQCFSVVDGKWACYRRNYLKIDVVFHFEDASGQRRDNVAGDLILQTHPNSRHPIPFVIDHFAVHISAHILDLASKKLQRGRQGTIPLIQFGPARERGPREPVQPASLRPGGNITKDATANEHTSTRAGNIAAFRRVQIRSATMNNGQRGAAGQQFYALKMTLLAYPRDSTDGVEVASIVSEPITVRGRSKVHYAPPNGGGADDGEAAAAEGKGKKAAGSRSRARSVSTAQSIRSETCSTRSNSTSTSRRQQTSSASKRRSEYEQHRRSTRLLLAANNSGSNNREDAGDESEGEVASTTRNNVMHIQNVL</sequence>
<evidence type="ECO:0000313" key="6">
    <source>
        <dbReference type="Proteomes" id="UP000179920"/>
    </source>
</evidence>
<name>A0A1K0G3W7_9BASI</name>
<feature type="compositionally biased region" description="Low complexity" evidence="3">
    <location>
        <begin position="952"/>
        <end position="974"/>
    </location>
</feature>
<feature type="compositionally biased region" description="Basic and acidic residues" evidence="3">
    <location>
        <begin position="603"/>
        <end position="613"/>
    </location>
</feature>
<feature type="region of interest" description="Disordered" evidence="3">
    <location>
        <begin position="590"/>
        <end position="674"/>
    </location>
</feature>
<keyword evidence="1 2" id="KW-0238">DNA-binding</keyword>
<dbReference type="InterPro" id="IPR052605">
    <property type="entry name" value="Fungal_trans_regulator"/>
</dbReference>
<evidence type="ECO:0000256" key="2">
    <source>
        <dbReference type="PROSITE-ProRule" id="PRU00850"/>
    </source>
</evidence>
<dbReference type="SUPFAM" id="SSF49417">
    <property type="entry name" value="p53-like transcription factors"/>
    <property type="match status" value="1"/>
</dbReference>
<dbReference type="GO" id="GO:0003700">
    <property type="term" value="F:DNA-binding transcription factor activity"/>
    <property type="evidence" value="ECO:0007669"/>
    <property type="project" value="UniProtKB-UniRule"/>
</dbReference>
<gene>
    <name evidence="5" type="ORF">UBRO_04421</name>
</gene>
<feature type="region of interest" description="Disordered" evidence="3">
    <location>
        <begin position="1"/>
        <end position="116"/>
    </location>
</feature>